<reference evidence="4" key="1">
    <citation type="submission" date="2016-06" db="UniProtKB">
        <authorList>
            <consortium name="WormBaseParasite"/>
        </authorList>
    </citation>
    <scope>IDENTIFICATION</scope>
</reference>
<protein>
    <submittedName>
        <fullName evidence="4">RabBD domain-containing protein</fullName>
    </submittedName>
</protein>
<gene>
    <name evidence="2" type="ORF">ECPE_LOCUS8873</name>
</gene>
<proteinExistence type="predicted"/>
<keyword evidence="3" id="KW-1185">Reference proteome</keyword>
<reference evidence="2 3" key="2">
    <citation type="submission" date="2018-11" db="EMBL/GenBank/DDBJ databases">
        <authorList>
            <consortium name="Pathogen Informatics"/>
        </authorList>
    </citation>
    <scope>NUCLEOTIDE SEQUENCE [LARGE SCALE GENOMIC DNA]</scope>
    <source>
        <strain evidence="2 3">Egypt</strain>
    </source>
</reference>
<evidence type="ECO:0000313" key="2">
    <source>
        <dbReference type="EMBL" id="VDP84343.1"/>
    </source>
</evidence>
<accession>A0A183API8</accession>
<dbReference type="WBParaSite" id="ECPE_0000890101-mRNA-1">
    <property type="protein sequence ID" value="ECPE_0000890101-mRNA-1"/>
    <property type="gene ID" value="ECPE_0000890101"/>
</dbReference>
<evidence type="ECO:0000313" key="4">
    <source>
        <dbReference type="WBParaSite" id="ECPE_0000890101-mRNA-1"/>
    </source>
</evidence>
<organism evidence="4">
    <name type="scientific">Echinostoma caproni</name>
    <dbReference type="NCBI Taxonomy" id="27848"/>
    <lineage>
        <taxon>Eukaryota</taxon>
        <taxon>Metazoa</taxon>
        <taxon>Spiralia</taxon>
        <taxon>Lophotrochozoa</taxon>
        <taxon>Platyhelminthes</taxon>
        <taxon>Trematoda</taxon>
        <taxon>Digenea</taxon>
        <taxon>Plagiorchiida</taxon>
        <taxon>Echinostomata</taxon>
        <taxon>Echinostomatoidea</taxon>
        <taxon>Echinostomatidae</taxon>
        <taxon>Echinostoma</taxon>
    </lineage>
</organism>
<dbReference type="Proteomes" id="UP000272942">
    <property type="component" value="Unassembled WGS sequence"/>
</dbReference>
<feature type="compositionally biased region" description="Polar residues" evidence="1">
    <location>
        <begin position="35"/>
        <end position="53"/>
    </location>
</feature>
<dbReference type="EMBL" id="UZAN01046582">
    <property type="protein sequence ID" value="VDP84343.1"/>
    <property type="molecule type" value="Genomic_DNA"/>
</dbReference>
<feature type="region of interest" description="Disordered" evidence="1">
    <location>
        <begin position="1"/>
        <end position="62"/>
    </location>
</feature>
<evidence type="ECO:0000256" key="1">
    <source>
        <dbReference type="SAM" id="MobiDB-lite"/>
    </source>
</evidence>
<name>A0A183API8_9TREM</name>
<sequence>MEPGSPARIQTPEPLASLSNVNTRSYARGAAATHAPNSTVTSVTERPLTQSASRGPPNPRLLRHLDADERQHLKQALAEIHERRASGEHPGFSSPEEAPTFPVEPSCNIEQKVSSGVNWRDVWSAAIDRRSRACIVSVNVRSVLNK</sequence>
<dbReference type="AlphaFoldDB" id="A0A183API8"/>
<feature type="region of interest" description="Disordered" evidence="1">
    <location>
        <begin position="82"/>
        <end position="104"/>
    </location>
</feature>
<evidence type="ECO:0000313" key="3">
    <source>
        <dbReference type="Proteomes" id="UP000272942"/>
    </source>
</evidence>